<dbReference type="EMBL" id="RBUA01000746">
    <property type="protein sequence ID" value="RMU55908.1"/>
    <property type="molecule type" value="Genomic_DNA"/>
</dbReference>
<comment type="caution">
    <text evidence="1">The sequence shown here is derived from an EMBL/GenBank/DDBJ whole genome shotgun (WGS) entry which is preliminary data.</text>
</comment>
<reference evidence="1 2" key="1">
    <citation type="submission" date="2018-08" db="EMBL/GenBank/DDBJ databases">
        <title>Recombination of ecologically and evolutionarily significant loci maintains genetic cohesion in the Pseudomonas syringae species complex.</title>
        <authorList>
            <person name="Dillon M."/>
            <person name="Thakur S."/>
            <person name="Almeida R.N.D."/>
            <person name="Weir B.S."/>
            <person name="Guttman D.S."/>
        </authorList>
    </citation>
    <scope>NUCLEOTIDE SEQUENCE [LARGE SCALE GENOMIC DNA]</scope>
    <source>
        <strain evidence="1 2">ICMP 14479</strain>
    </source>
</reference>
<accession>A0A3M5VE19</accession>
<evidence type="ECO:0000313" key="1">
    <source>
        <dbReference type="EMBL" id="RMU55908.1"/>
    </source>
</evidence>
<protein>
    <submittedName>
        <fullName evidence="1">Uncharacterized protein</fullName>
    </submittedName>
</protein>
<sequence>MKPATVSASGVRLLPKRLISVLASASAPPDSSMMRPIIAPRAMMIAMWPRVLPMPPSMVATRSAGLTPATSATMMLTSINATNG</sequence>
<proteinExistence type="predicted"/>
<evidence type="ECO:0000313" key="2">
    <source>
        <dbReference type="Proteomes" id="UP000280395"/>
    </source>
</evidence>
<name>A0A3M5VE19_PSESX</name>
<organism evidence="1 2">
    <name type="scientific">Pseudomonas syringae pv. avii</name>
    <dbReference type="NCBI Taxonomy" id="663959"/>
    <lineage>
        <taxon>Bacteria</taxon>
        <taxon>Pseudomonadati</taxon>
        <taxon>Pseudomonadota</taxon>
        <taxon>Gammaproteobacteria</taxon>
        <taxon>Pseudomonadales</taxon>
        <taxon>Pseudomonadaceae</taxon>
        <taxon>Pseudomonas</taxon>
        <taxon>Pseudomonas syringae</taxon>
    </lineage>
</organism>
<dbReference type="Proteomes" id="UP000280395">
    <property type="component" value="Unassembled WGS sequence"/>
</dbReference>
<gene>
    <name evidence="1" type="ORF">ALP29_200514</name>
</gene>
<dbReference type="AlphaFoldDB" id="A0A3M5VE19"/>